<dbReference type="EMBL" id="JASCZI010241677">
    <property type="protein sequence ID" value="MED6204498.1"/>
    <property type="molecule type" value="Genomic_DNA"/>
</dbReference>
<name>A0ABU6Y6Z4_9FABA</name>
<evidence type="ECO:0000313" key="3">
    <source>
        <dbReference type="Proteomes" id="UP001341840"/>
    </source>
</evidence>
<dbReference type="Proteomes" id="UP001341840">
    <property type="component" value="Unassembled WGS sequence"/>
</dbReference>
<sequence length="99" mass="10569">MAHYQNQYGAVTSSASKDPIQKEMDLSGDTTGTGDVAAAQVIVDEYHDDSKSSSGVDGGGAFHHDAVDVNEVGQHNEKKKKGIIEKVKDKLPGTHHHSK</sequence>
<keyword evidence="3" id="KW-1185">Reference proteome</keyword>
<comment type="caution">
    <text evidence="2">The sequence shown here is derived from an EMBL/GenBank/DDBJ whole genome shotgun (WGS) entry which is preliminary data.</text>
</comment>
<accession>A0ABU6Y6Z4</accession>
<feature type="region of interest" description="Disordered" evidence="1">
    <location>
        <begin position="47"/>
        <end position="99"/>
    </location>
</feature>
<gene>
    <name evidence="2" type="ORF">PIB30_009503</name>
</gene>
<organism evidence="2 3">
    <name type="scientific">Stylosanthes scabra</name>
    <dbReference type="NCBI Taxonomy" id="79078"/>
    <lineage>
        <taxon>Eukaryota</taxon>
        <taxon>Viridiplantae</taxon>
        <taxon>Streptophyta</taxon>
        <taxon>Embryophyta</taxon>
        <taxon>Tracheophyta</taxon>
        <taxon>Spermatophyta</taxon>
        <taxon>Magnoliopsida</taxon>
        <taxon>eudicotyledons</taxon>
        <taxon>Gunneridae</taxon>
        <taxon>Pentapetalae</taxon>
        <taxon>rosids</taxon>
        <taxon>fabids</taxon>
        <taxon>Fabales</taxon>
        <taxon>Fabaceae</taxon>
        <taxon>Papilionoideae</taxon>
        <taxon>50 kb inversion clade</taxon>
        <taxon>dalbergioids sensu lato</taxon>
        <taxon>Dalbergieae</taxon>
        <taxon>Pterocarpus clade</taxon>
        <taxon>Stylosanthes</taxon>
    </lineage>
</organism>
<feature type="region of interest" description="Disordered" evidence="1">
    <location>
        <begin position="1"/>
        <end position="33"/>
    </location>
</feature>
<reference evidence="2 3" key="1">
    <citation type="journal article" date="2023" name="Plants (Basel)">
        <title>Bridging the Gap: Combining Genomics and Transcriptomics Approaches to Understand Stylosanthes scabra, an Orphan Legume from the Brazilian Caatinga.</title>
        <authorList>
            <person name="Ferreira-Neto J.R.C."/>
            <person name="da Silva M.D."/>
            <person name="Binneck E."/>
            <person name="de Melo N.F."/>
            <person name="da Silva R.H."/>
            <person name="de Melo A.L.T.M."/>
            <person name="Pandolfi V."/>
            <person name="Bustamante F.O."/>
            <person name="Brasileiro-Vidal A.C."/>
            <person name="Benko-Iseppon A.M."/>
        </authorList>
    </citation>
    <scope>NUCLEOTIDE SEQUENCE [LARGE SCALE GENOMIC DNA]</scope>
    <source>
        <tissue evidence="2">Leaves</tissue>
    </source>
</reference>
<feature type="compositionally biased region" description="Basic and acidic residues" evidence="1">
    <location>
        <begin position="82"/>
        <end position="92"/>
    </location>
</feature>
<feature type="compositionally biased region" description="Polar residues" evidence="1">
    <location>
        <begin position="1"/>
        <end position="16"/>
    </location>
</feature>
<proteinExistence type="predicted"/>
<evidence type="ECO:0000256" key="1">
    <source>
        <dbReference type="SAM" id="MobiDB-lite"/>
    </source>
</evidence>
<protein>
    <submittedName>
        <fullName evidence="2">Uncharacterized protein</fullName>
    </submittedName>
</protein>
<evidence type="ECO:0000313" key="2">
    <source>
        <dbReference type="EMBL" id="MED6204498.1"/>
    </source>
</evidence>